<accession>A0ABT4QF29</accession>
<dbReference type="InterPro" id="IPR036582">
    <property type="entry name" value="Mao_N_sf"/>
</dbReference>
<keyword evidence="4" id="KW-1185">Reference proteome</keyword>
<dbReference type="Pfam" id="PF07833">
    <property type="entry name" value="Cu_amine_oxidN1"/>
    <property type="match status" value="1"/>
</dbReference>
<dbReference type="EMBL" id="JAQAGZ010000017">
    <property type="protein sequence ID" value="MCZ8515490.1"/>
    <property type="molecule type" value="Genomic_DNA"/>
</dbReference>
<reference evidence="3 4" key="1">
    <citation type="submission" date="2022-12" db="EMBL/GenBank/DDBJ databases">
        <title>Draft genome sequence of Paenibacillus sp. dW9.</title>
        <authorList>
            <person name="Choi E.-W."/>
            <person name="Kim D.-U."/>
        </authorList>
    </citation>
    <scope>NUCLEOTIDE SEQUENCE [LARGE SCALE GENOMIC DNA]</scope>
    <source>
        <strain evidence="4">dW9</strain>
    </source>
</reference>
<keyword evidence="1" id="KW-0732">Signal</keyword>
<feature type="signal peptide" evidence="1">
    <location>
        <begin position="1"/>
        <end position="25"/>
    </location>
</feature>
<name>A0ABT4QF29_9BACL</name>
<evidence type="ECO:0000313" key="4">
    <source>
        <dbReference type="Proteomes" id="UP001527882"/>
    </source>
</evidence>
<dbReference type="Proteomes" id="UP001527882">
    <property type="component" value="Unassembled WGS sequence"/>
</dbReference>
<dbReference type="Gene3D" id="3.30.457.10">
    <property type="entry name" value="Copper amine oxidase-like, N-terminal domain"/>
    <property type="match status" value="1"/>
</dbReference>
<proteinExistence type="predicted"/>
<organism evidence="3 4">
    <name type="scientific">Paenibacillus gyeongsangnamensis</name>
    <dbReference type="NCBI Taxonomy" id="3388067"/>
    <lineage>
        <taxon>Bacteria</taxon>
        <taxon>Bacillati</taxon>
        <taxon>Bacillota</taxon>
        <taxon>Bacilli</taxon>
        <taxon>Bacillales</taxon>
        <taxon>Paenibacillaceae</taxon>
        <taxon>Paenibacillus</taxon>
    </lineage>
</organism>
<evidence type="ECO:0000259" key="2">
    <source>
        <dbReference type="Pfam" id="PF07833"/>
    </source>
</evidence>
<evidence type="ECO:0000256" key="1">
    <source>
        <dbReference type="SAM" id="SignalP"/>
    </source>
</evidence>
<comment type="caution">
    <text evidence="3">The sequence shown here is derived from an EMBL/GenBank/DDBJ whole genome shotgun (WGS) entry which is preliminary data.</text>
</comment>
<protein>
    <submittedName>
        <fullName evidence="3">Copper amine oxidase N-terminal domain-containing protein</fullName>
    </submittedName>
</protein>
<feature type="chain" id="PRO_5045527628" evidence="1">
    <location>
        <begin position="26"/>
        <end position="346"/>
    </location>
</feature>
<dbReference type="InterPro" id="IPR012854">
    <property type="entry name" value="Cu_amine_oxidase-like_N"/>
</dbReference>
<sequence>MKPSMKKSLSILTLAGLMTAGTAYASPSGMPQNSPLPVGISASARQTLTITVNGKSITEAGFTSADTKELMLPLRAVTEELGFTLTWNQENLSVDLSKNNLFTTVKTGEDRYVINKMYTTLGTAPVLVDNKMYVPASFVSKILHGTVSAQGNSVAVSREEQQKKVQTSGVITAVYQSNNRSYVHIQGVGTDGLVLNVNPETAYQMLDGTAISLSDLHVGLTVSAEHSMAATLSLPPQTSTTKITVLDPKIQADLLGTAGVIEDIRTTDDGKVSLRINGTDLTGQQPSEVDLQLTDETALIQKDGSEISKSELVKGAKVIGFYGPAMTRSLPPIGKAWKVVVESKSE</sequence>
<feature type="domain" description="Copper amine oxidase-like N-terminal" evidence="2">
    <location>
        <begin position="52"/>
        <end position="155"/>
    </location>
</feature>
<dbReference type="SUPFAM" id="SSF55383">
    <property type="entry name" value="Copper amine oxidase, domain N"/>
    <property type="match status" value="1"/>
</dbReference>
<evidence type="ECO:0000313" key="3">
    <source>
        <dbReference type="EMBL" id="MCZ8515490.1"/>
    </source>
</evidence>
<dbReference type="RefSeq" id="WP_269884011.1">
    <property type="nucleotide sequence ID" value="NZ_JAQAGZ010000017.1"/>
</dbReference>
<gene>
    <name evidence="3" type="ORF">O9H85_24405</name>
</gene>